<dbReference type="Proteomes" id="UP000199579">
    <property type="component" value="Unassembled WGS sequence"/>
</dbReference>
<dbReference type="Proteomes" id="UP000198861">
    <property type="component" value="Unassembled WGS sequence"/>
</dbReference>
<feature type="domain" description="DUF3616" evidence="1">
    <location>
        <begin position="28"/>
        <end position="367"/>
    </location>
</feature>
<reference evidence="2 4" key="2">
    <citation type="submission" date="2016-10" db="EMBL/GenBank/DDBJ databases">
        <authorList>
            <person name="Varghese N."/>
            <person name="Submissions S."/>
        </authorList>
    </citation>
    <scope>NUCLEOTIDE SEQUENCE [LARGE SCALE GENOMIC DNA]</scope>
    <source>
        <strain evidence="2 4">DSM 282</strain>
    </source>
</reference>
<dbReference type="RefSeq" id="WP_090939456.1">
    <property type="nucleotide sequence ID" value="NZ_FOKJ01000030.1"/>
</dbReference>
<dbReference type="InterPro" id="IPR022060">
    <property type="entry name" value="DUF3616"/>
</dbReference>
<proteinExistence type="predicted"/>
<protein>
    <recommendedName>
        <fullName evidence="1">DUF3616 domain-containing protein</fullName>
    </recommendedName>
</protein>
<gene>
    <name evidence="2" type="ORF">SAMN04244571_02092</name>
    <name evidence="3" type="ORF">SAMN04244574_02153</name>
</gene>
<evidence type="ECO:0000313" key="4">
    <source>
        <dbReference type="Proteomes" id="UP000198861"/>
    </source>
</evidence>
<organism evidence="3 5">
    <name type="scientific">Azotobacter beijerinckii</name>
    <dbReference type="NCBI Taxonomy" id="170623"/>
    <lineage>
        <taxon>Bacteria</taxon>
        <taxon>Pseudomonadati</taxon>
        <taxon>Pseudomonadota</taxon>
        <taxon>Gammaproteobacteria</taxon>
        <taxon>Pseudomonadales</taxon>
        <taxon>Pseudomonadaceae</taxon>
        <taxon>Azotobacter</taxon>
    </lineage>
</organism>
<evidence type="ECO:0000259" key="1">
    <source>
        <dbReference type="Pfam" id="PF12275"/>
    </source>
</evidence>
<keyword evidence="4" id="KW-1185">Reference proteome</keyword>
<evidence type="ECO:0000313" key="3">
    <source>
        <dbReference type="EMBL" id="SFK86713.1"/>
    </source>
</evidence>
<evidence type="ECO:0000313" key="5">
    <source>
        <dbReference type="Proteomes" id="UP000199579"/>
    </source>
</evidence>
<evidence type="ECO:0000313" key="2">
    <source>
        <dbReference type="EMBL" id="SFB28607.1"/>
    </source>
</evidence>
<name>A0A1I4D136_9GAMM</name>
<sequence length="375" mass="40806">MNTTPITTLEFDPERNELGKDKRLRDGLSVAVQIGNTLWVANDETVSLERLSLLDDSQGTCRYGRHKQFPLNDYLALPVPPPDDPADLEEADVEGLACAGGYLWLVGSHSLKRKNPKLKDGPYKARKQLATVGRDGNRYLLARIPILESEGTCTLAKQSAQDGKKLFAACLRGDDKGNELTEALQKDEHLEPFLAIPGKDNGFDIEGLAVVGERVFLGLRGPVLRGWAVVLEVAVKEDKEQPSTLRLRAIGPNGRRYRKHFLQLGGLGIRDLCVQGSDLLILAGPTMDLDGPVSIFRWLGGSAPDGEALVPAGELQRVLEVPYGDGVDHAEGMTLFAPDGDPANSLLVVYDAAAERRKSGRSTVTADIFMLSPDY</sequence>
<accession>A0A1I4D136</accession>
<dbReference type="EMBL" id="FOSX01000030">
    <property type="protein sequence ID" value="SFK86713.1"/>
    <property type="molecule type" value="Genomic_DNA"/>
</dbReference>
<dbReference type="EMBL" id="FOKJ01000030">
    <property type="protein sequence ID" value="SFB28607.1"/>
    <property type="molecule type" value="Genomic_DNA"/>
</dbReference>
<dbReference type="AlphaFoldDB" id="A0A1I4D136"/>
<dbReference type="Pfam" id="PF12275">
    <property type="entry name" value="DUF3616"/>
    <property type="match status" value="1"/>
</dbReference>
<reference evidence="3 5" key="1">
    <citation type="submission" date="2016-10" db="EMBL/GenBank/DDBJ databases">
        <authorList>
            <person name="de Groot N.N."/>
        </authorList>
    </citation>
    <scope>NUCLEOTIDE SEQUENCE [LARGE SCALE GENOMIC DNA]</scope>
    <source>
        <strain evidence="3 5">DSM 381</strain>
    </source>
</reference>